<protein>
    <submittedName>
        <fullName evidence="1">Uncharacterized protein</fullName>
    </submittedName>
</protein>
<evidence type="ECO:0000313" key="1">
    <source>
        <dbReference type="EMBL" id="MBX41170.1"/>
    </source>
</evidence>
<dbReference type="EMBL" id="GGEC01060686">
    <property type="protein sequence ID" value="MBX41170.1"/>
    <property type="molecule type" value="Transcribed_RNA"/>
</dbReference>
<organism evidence="1">
    <name type="scientific">Rhizophora mucronata</name>
    <name type="common">Asiatic mangrove</name>
    <dbReference type="NCBI Taxonomy" id="61149"/>
    <lineage>
        <taxon>Eukaryota</taxon>
        <taxon>Viridiplantae</taxon>
        <taxon>Streptophyta</taxon>
        <taxon>Embryophyta</taxon>
        <taxon>Tracheophyta</taxon>
        <taxon>Spermatophyta</taxon>
        <taxon>Magnoliopsida</taxon>
        <taxon>eudicotyledons</taxon>
        <taxon>Gunneridae</taxon>
        <taxon>Pentapetalae</taxon>
        <taxon>rosids</taxon>
        <taxon>fabids</taxon>
        <taxon>Malpighiales</taxon>
        <taxon>Rhizophoraceae</taxon>
        <taxon>Rhizophora</taxon>
    </lineage>
</organism>
<proteinExistence type="predicted"/>
<sequence length="14" mass="1616">MTKLPFGSFTPFKD</sequence>
<reference evidence="1" key="1">
    <citation type="submission" date="2018-02" db="EMBL/GenBank/DDBJ databases">
        <title>Rhizophora mucronata_Transcriptome.</title>
        <authorList>
            <person name="Meera S.P."/>
            <person name="Sreeshan A."/>
            <person name="Augustine A."/>
        </authorList>
    </citation>
    <scope>NUCLEOTIDE SEQUENCE</scope>
    <source>
        <tissue evidence="1">Leaf</tissue>
    </source>
</reference>
<name>A0A2P2NFI7_RHIMU</name>
<accession>A0A2P2NFI7</accession>